<accession>A0A6G7ZPF5</accession>
<reference evidence="3 4" key="1">
    <citation type="submission" date="2020-03" db="EMBL/GenBank/DDBJ databases">
        <title>Sphingomonas sp. nov., isolated from fish.</title>
        <authorList>
            <person name="Hyun D.-W."/>
            <person name="Bae J.-W."/>
        </authorList>
    </citation>
    <scope>NUCLEOTIDE SEQUENCE [LARGE SCALE GENOMIC DNA]</scope>
    <source>
        <strain evidence="3 4">HDW15C</strain>
    </source>
</reference>
<dbReference type="PANTHER" id="PTHR13847">
    <property type="entry name" value="SARCOSINE DEHYDROGENASE-RELATED"/>
    <property type="match status" value="1"/>
</dbReference>
<dbReference type="GO" id="GO:0005737">
    <property type="term" value="C:cytoplasm"/>
    <property type="evidence" value="ECO:0007669"/>
    <property type="project" value="TreeGrafter"/>
</dbReference>
<sequence length="354" mass="37842">MDSFDIIIVGGGIAGANLGAELAAHRRVLIVEAERHCGMHATGRSAAFWLGSYGGPAVAPLTLASRRFLAPFLRQRGALHIARDVSRLPEVDGGILLGRSALEDRVPGTRPDWACALFEESCADIDVAALHADCLARFRQWGGTVRTDASLVAAERQGNGWKIRLSDGGEVEAGVVVNAAGAWADAVAIGCGVRAIGIQPKRRTMVQLRVGQTGLKDLPLVIDAAESFYFKGEGDNIVWLSPHDEIDSDPCDAAPEEIDVAVAIHRFEQAVDWPIEAVERRWAGLRSFSRDRVPVYGFDPSADGFFWCAGQGGFGIQTAPAAAKLAASLLLGEALLEIVGHIDPELFSPGRFSR</sequence>
<dbReference type="InterPro" id="IPR036188">
    <property type="entry name" value="FAD/NAD-bd_sf"/>
</dbReference>
<dbReference type="InterPro" id="IPR006076">
    <property type="entry name" value="FAD-dep_OxRdtase"/>
</dbReference>
<dbReference type="SUPFAM" id="SSF51905">
    <property type="entry name" value="FAD/NAD(P)-binding domain"/>
    <property type="match status" value="1"/>
</dbReference>
<evidence type="ECO:0000259" key="2">
    <source>
        <dbReference type="Pfam" id="PF01266"/>
    </source>
</evidence>
<dbReference type="Pfam" id="PF01266">
    <property type="entry name" value="DAO"/>
    <property type="match status" value="1"/>
</dbReference>
<name>A0A6G7ZPF5_9SPHN</name>
<proteinExistence type="predicted"/>
<dbReference type="PANTHER" id="PTHR13847:SF287">
    <property type="entry name" value="FAD-DEPENDENT OXIDOREDUCTASE DOMAIN-CONTAINING PROTEIN 1"/>
    <property type="match status" value="1"/>
</dbReference>
<evidence type="ECO:0000256" key="1">
    <source>
        <dbReference type="ARBA" id="ARBA00023002"/>
    </source>
</evidence>
<gene>
    <name evidence="3" type="ORF">G7078_08330</name>
</gene>
<dbReference type="RefSeq" id="WP_166094963.1">
    <property type="nucleotide sequence ID" value="NZ_CP049871.1"/>
</dbReference>
<protein>
    <submittedName>
        <fullName evidence="3">FAD-binding oxidoreductase</fullName>
    </submittedName>
</protein>
<dbReference type="KEGG" id="ssin:G7078_08330"/>
<dbReference type="AlphaFoldDB" id="A0A6G7ZPF5"/>
<keyword evidence="1" id="KW-0560">Oxidoreductase</keyword>
<dbReference type="Proteomes" id="UP000502502">
    <property type="component" value="Chromosome"/>
</dbReference>
<dbReference type="Gene3D" id="3.30.9.10">
    <property type="entry name" value="D-Amino Acid Oxidase, subunit A, domain 2"/>
    <property type="match status" value="1"/>
</dbReference>
<dbReference type="GO" id="GO:0016491">
    <property type="term" value="F:oxidoreductase activity"/>
    <property type="evidence" value="ECO:0007669"/>
    <property type="project" value="UniProtKB-KW"/>
</dbReference>
<organism evidence="3 4">
    <name type="scientific">Sphingomonas sinipercae</name>
    <dbReference type="NCBI Taxonomy" id="2714944"/>
    <lineage>
        <taxon>Bacteria</taxon>
        <taxon>Pseudomonadati</taxon>
        <taxon>Pseudomonadota</taxon>
        <taxon>Alphaproteobacteria</taxon>
        <taxon>Sphingomonadales</taxon>
        <taxon>Sphingomonadaceae</taxon>
        <taxon>Sphingomonas</taxon>
    </lineage>
</organism>
<dbReference type="Gene3D" id="3.50.50.60">
    <property type="entry name" value="FAD/NAD(P)-binding domain"/>
    <property type="match status" value="1"/>
</dbReference>
<evidence type="ECO:0000313" key="4">
    <source>
        <dbReference type="Proteomes" id="UP000502502"/>
    </source>
</evidence>
<feature type="domain" description="FAD dependent oxidoreductase" evidence="2">
    <location>
        <begin position="5"/>
        <end position="329"/>
    </location>
</feature>
<keyword evidence="4" id="KW-1185">Reference proteome</keyword>
<dbReference type="EMBL" id="CP049871">
    <property type="protein sequence ID" value="QIL02786.1"/>
    <property type="molecule type" value="Genomic_DNA"/>
</dbReference>
<evidence type="ECO:0000313" key="3">
    <source>
        <dbReference type="EMBL" id="QIL02786.1"/>
    </source>
</evidence>